<evidence type="ECO:0000313" key="15">
    <source>
        <dbReference type="EMBL" id="AMQ56525.1"/>
    </source>
</evidence>
<feature type="transmembrane region" description="Helical" evidence="12">
    <location>
        <begin position="133"/>
        <end position="157"/>
    </location>
</feature>
<dbReference type="PATRIC" id="fig|1727163.4.peg.1850"/>
<evidence type="ECO:0000259" key="14">
    <source>
        <dbReference type="Pfam" id="PF17655"/>
    </source>
</evidence>
<dbReference type="KEGG" id="alm:AO498_08855"/>
<evidence type="ECO:0000256" key="11">
    <source>
        <dbReference type="SAM" id="MobiDB-lite"/>
    </source>
</evidence>
<dbReference type="EMBL" id="CP012836">
    <property type="protein sequence ID" value="AMQ56525.1"/>
    <property type="molecule type" value="Genomic_DNA"/>
</dbReference>
<keyword evidence="3" id="KW-0633">Potassium transport</keyword>
<dbReference type="GO" id="GO:0005886">
    <property type="term" value="C:plasma membrane"/>
    <property type="evidence" value="ECO:0007669"/>
    <property type="project" value="TreeGrafter"/>
</dbReference>
<name>A0A142EN20_9BACT</name>
<evidence type="ECO:0000256" key="7">
    <source>
        <dbReference type="ARBA" id="ARBA00022989"/>
    </source>
</evidence>
<dbReference type="RefSeq" id="WP_067546215.1">
    <property type="nucleotide sequence ID" value="NZ_CP012836.1"/>
</dbReference>
<dbReference type="GO" id="GO:0034702">
    <property type="term" value="C:monoatomic ion channel complex"/>
    <property type="evidence" value="ECO:0007669"/>
    <property type="project" value="UniProtKB-KW"/>
</dbReference>
<evidence type="ECO:0000256" key="10">
    <source>
        <dbReference type="ARBA" id="ARBA00023303"/>
    </source>
</evidence>
<accession>A0A142EN20</accession>
<evidence type="ECO:0008006" key="17">
    <source>
        <dbReference type="Google" id="ProtNLM"/>
    </source>
</evidence>
<keyword evidence="9 12" id="KW-0472">Membrane</keyword>
<dbReference type="InterPro" id="IPR013099">
    <property type="entry name" value="K_chnl_dom"/>
</dbReference>
<evidence type="ECO:0000256" key="9">
    <source>
        <dbReference type="ARBA" id="ARBA00023136"/>
    </source>
</evidence>
<feature type="compositionally biased region" description="Basic and acidic residues" evidence="11">
    <location>
        <begin position="1"/>
        <end position="21"/>
    </location>
</feature>
<sequence>MAKKTGDPFSKLEQERNRKDSGFGTATTSTRARLILPDGRFNVMRNGQSFSARLNLYHRLITMPVFEFVLVIALAYFLVNLVFAGIYYSIGLEHLSGIDEQTKFISPFWGAFFFSSQTLTTVGYGHISPLGSLTNVVAAIEALLGLMMFALITGLVYGRFSTPSPKILFSQHLLVSPYLDMNGLMFRVVNERNSQLINTSVNLMMSRNEADSTGKLIRKYYNLALERDFIQFFSTSWTVVHPITPESPFFNETPESLAASDTEILVALEGHNDAYSNSVHVRTSYLYSEFVWGRKFVPILSEKGNGYLIDLNKINETVEAPLNV</sequence>
<keyword evidence="4 12" id="KW-0812">Transmembrane</keyword>
<evidence type="ECO:0000256" key="2">
    <source>
        <dbReference type="ARBA" id="ARBA00022448"/>
    </source>
</evidence>
<protein>
    <recommendedName>
        <fullName evidence="17">Potassium transporter</fullName>
    </recommendedName>
</protein>
<evidence type="ECO:0000259" key="13">
    <source>
        <dbReference type="Pfam" id="PF07885"/>
    </source>
</evidence>
<reference evidence="16" key="1">
    <citation type="submission" date="2015-09" db="EMBL/GenBank/DDBJ databases">
        <title>Complete sequence of Algoriphagus sp. M8-2.</title>
        <authorList>
            <person name="Shintani M."/>
        </authorList>
    </citation>
    <scope>NUCLEOTIDE SEQUENCE [LARGE SCALE GENOMIC DNA]</scope>
    <source>
        <strain evidence="16">M8-2</strain>
    </source>
</reference>
<dbReference type="Gene3D" id="1.10.287.70">
    <property type="match status" value="1"/>
</dbReference>
<dbReference type="GO" id="GO:1990573">
    <property type="term" value="P:potassium ion import across plasma membrane"/>
    <property type="evidence" value="ECO:0007669"/>
    <property type="project" value="TreeGrafter"/>
</dbReference>
<keyword evidence="10" id="KW-0407">Ion channel</keyword>
<keyword evidence="5" id="KW-0851">Voltage-gated channel</keyword>
<dbReference type="SUPFAM" id="SSF81296">
    <property type="entry name" value="E set domains"/>
    <property type="match status" value="1"/>
</dbReference>
<dbReference type="Proteomes" id="UP000073816">
    <property type="component" value="Chromosome"/>
</dbReference>
<keyword evidence="8" id="KW-0406">Ion transport</keyword>
<dbReference type="GO" id="GO:0005242">
    <property type="term" value="F:inward rectifier potassium channel activity"/>
    <property type="evidence" value="ECO:0007669"/>
    <property type="project" value="InterPro"/>
</dbReference>
<evidence type="ECO:0000313" key="16">
    <source>
        <dbReference type="Proteomes" id="UP000073816"/>
    </source>
</evidence>
<dbReference type="InterPro" id="IPR041647">
    <property type="entry name" value="IRK_C"/>
</dbReference>
<keyword evidence="6" id="KW-0630">Potassium</keyword>
<evidence type="ECO:0000256" key="6">
    <source>
        <dbReference type="ARBA" id="ARBA00022958"/>
    </source>
</evidence>
<evidence type="ECO:0000256" key="1">
    <source>
        <dbReference type="ARBA" id="ARBA00004141"/>
    </source>
</evidence>
<evidence type="ECO:0000256" key="5">
    <source>
        <dbReference type="ARBA" id="ARBA00022882"/>
    </source>
</evidence>
<dbReference type="Gene3D" id="2.60.40.1400">
    <property type="entry name" value="G protein-activated inward rectifier potassium channel 1"/>
    <property type="match status" value="1"/>
</dbReference>
<feature type="transmembrane region" description="Helical" evidence="12">
    <location>
        <begin position="108"/>
        <end position="127"/>
    </location>
</feature>
<dbReference type="SUPFAM" id="SSF81324">
    <property type="entry name" value="Voltage-gated potassium channels"/>
    <property type="match status" value="1"/>
</dbReference>
<dbReference type="GO" id="GO:0034765">
    <property type="term" value="P:regulation of monoatomic ion transmembrane transport"/>
    <property type="evidence" value="ECO:0007669"/>
    <property type="project" value="TreeGrafter"/>
</dbReference>
<dbReference type="PRINTS" id="PR01320">
    <property type="entry name" value="KIRCHANNEL"/>
</dbReference>
<reference evidence="15 16" key="2">
    <citation type="journal article" date="2016" name="Genome Announc.">
        <title>Complete Genome Sequence of Algoriphagus sp. Strain M8-2, Isolated from a Brackish Lake.</title>
        <authorList>
            <person name="Muraguchi Y."/>
            <person name="Kushimoto K."/>
            <person name="Ohtsubo Y."/>
            <person name="Suzuki T."/>
            <person name="Dohra H."/>
            <person name="Kimbara K."/>
            <person name="Shintani M."/>
        </authorList>
    </citation>
    <scope>NUCLEOTIDE SEQUENCE [LARGE SCALE GENOMIC DNA]</scope>
    <source>
        <strain evidence="15 16">M8-2</strain>
    </source>
</reference>
<comment type="subcellular location">
    <subcellularLocation>
        <location evidence="1">Membrane</location>
        <topology evidence="1">Multi-pass membrane protein</topology>
    </subcellularLocation>
</comment>
<evidence type="ECO:0000256" key="12">
    <source>
        <dbReference type="SAM" id="Phobius"/>
    </source>
</evidence>
<evidence type="ECO:0000256" key="3">
    <source>
        <dbReference type="ARBA" id="ARBA00022538"/>
    </source>
</evidence>
<feature type="domain" description="Inward rectifier potassium channel C-terminal" evidence="14">
    <location>
        <begin position="167"/>
        <end position="320"/>
    </location>
</feature>
<gene>
    <name evidence="15" type="ORF">AO498_08855</name>
</gene>
<proteinExistence type="predicted"/>
<evidence type="ECO:0000256" key="8">
    <source>
        <dbReference type="ARBA" id="ARBA00023065"/>
    </source>
</evidence>
<dbReference type="InterPro" id="IPR016449">
    <property type="entry name" value="K_chnl_inward-rec_Kir"/>
</dbReference>
<dbReference type="OrthoDB" id="9813518at2"/>
<keyword evidence="2" id="KW-0813">Transport</keyword>
<feature type="transmembrane region" description="Helical" evidence="12">
    <location>
        <begin position="65"/>
        <end position="88"/>
    </location>
</feature>
<keyword evidence="7 12" id="KW-1133">Transmembrane helix</keyword>
<evidence type="ECO:0000256" key="4">
    <source>
        <dbReference type="ARBA" id="ARBA00022692"/>
    </source>
</evidence>
<dbReference type="InterPro" id="IPR014756">
    <property type="entry name" value="Ig_E-set"/>
</dbReference>
<feature type="region of interest" description="Disordered" evidence="11">
    <location>
        <begin position="1"/>
        <end position="25"/>
    </location>
</feature>
<dbReference type="AlphaFoldDB" id="A0A142EN20"/>
<dbReference type="Pfam" id="PF07885">
    <property type="entry name" value="Ion_trans_2"/>
    <property type="match status" value="1"/>
</dbReference>
<dbReference type="PANTHER" id="PTHR11767">
    <property type="entry name" value="INWARD RECTIFIER POTASSIUM CHANNEL"/>
    <property type="match status" value="1"/>
</dbReference>
<dbReference type="Pfam" id="PF17655">
    <property type="entry name" value="IRK_C"/>
    <property type="match status" value="1"/>
</dbReference>
<keyword evidence="16" id="KW-1185">Reference proteome</keyword>
<feature type="domain" description="Potassium channel" evidence="13">
    <location>
        <begin position="77"/>
        <end position="155"/>
    </location>
</feature>
<organism evidence="15 16">
    <name type="scientific">Algoriphagus sanaruensis</name>
    <dbReference type="NCBI Taxonomy" id="1727163"/>
    <lineage>
        <taxon>Bacteria</taxon>
        <taxon>Pseudomonadati</taxon>
        <taxon>Bacteroidota</taxon>
        <taxon>Cytophagia</taxon>
        <taxon>Cytophagales</taxon>
        <taxon>Cyclobacteriaceae</taxon>
        <taxon>Algoriphagus</taxon>
    </lineage>
</organism>
<dbReference type="InterPro" id="IPR013518">
    <property type="entry name" value="K_chnl_inward-rec_Kir_cyto"/>
</dbReference>